<dbReference type="Pfam" id="PF02311">
    <property type="entry name" value="AraC_binding"/>
    <property type="match status" value="1"/>
</dbReference>
<dbReference type="InterPro" id="IPR020449">
    <property type="entry name" value="Tscrpt_reg_AraC-type_HTH"/>
</dbReference>
<dbReference type="SUPFAM" id="SSF51215">
    <property type="entry name" value="Regulatory protein AraC"/>
    <property type="match status" value="1"/>
</dbReference>
<keyword evidence="2" id="KW-0238">DNA-binding</keyword>
<dbReference type="EMBL" id="CP139558">
    <property type="protein sequence ID" value="WPU92936.1"/>
    <property type="molecule type" value="Genomic_DNA"/>
</dbReference>
<dbReference type="InterPro" id="IPR018062">
    <property type="entry name" value="HTH_AraC-typ_CS"/>
</dbReference>
<dbReference type="PROSITE" id="PS01124">
    <property type="entry name" value="HTH_ARAC_FAMILY_2"/>
    <property type="match status" value="1"/>
</dbReference>
<organism evidence="5 6">
    <name type="scientific">Mucilaginibacter sabulilitoris</name>
    <dbReference type="NCBI Taxonomy" id="1173583"/>
    <lineage>
        <taxon>Bacteria</taxon>
        <taxon>Pseudomonadati</taxon>
        <taxon>Bacteroidota</taxon>
        <taxon>Sphingobacteriia</taxon>
        <taxon>Sphingobacteriales</taxon>
        <taxon>Sphingobacteriaceae</taxon>
        <taxon>Mucilaginibacter</taxon>
    </lineage>
</organism>
<dbReference type="Gene3D" id="2.60.120.280">
    <property type="entry name" value="Regulatory protein AraC"/>
    <property type="match status" value="1"/>
</dbReference>
<dbReference type="InterPro" id="IPR003313">
    <property type="entry name" value="AraC-bd"/>
</dbReference>
<dbReference type="PRINTS" id="PR00032">
    <property type="entry name" value="HTHARAC"/>
</dbReference>
<dbReference type="SUPFAM" id="SSF46689">
    <property type="entry name" value="Homeodomain-like"/>
    <property type="match status" value="2"/>
</dbReference>
<keyword evidence="1" id="KW-0805">Transcription regulation</keyword>
<keyword evidence="6" id="KW-1185">Reference proteome</keyword>
<accession>A0ABZ0TIA9</accession>
<evidence type="ECO:0000256" key="3">
    <source>
        <dbReference type="ARBA" id="ARBA00023163"/>
    </source>
</evidence>
<name>A0ABZ0TIA9_9SPHI</name>
<dbReference type="Proteomes" id="UP001324380">
    <property type="component" value="Chromosome"/>
</dbReference>
<dbReference type="CDD" id="cd06986">
    <property type="entry name" value="cupin_MmsR-like_N"/>
    <property type="match status" value="1"/>
</dbReference>
<dbReference type="PANTHER" id="PTHR43280:SF30">
    <property type="entry name" value="MMSAB OPERON REGULATORY PROTEIN"/>
    <property type="match status" value="1"/>
</dbReference>
<reference evidence="5 6" key="1">
    <citation type="submission" date="2023-11" db="EMBL/GenBank/DDBJ databases">
        <title>Analysis of the Genomes of Mucilaginibacter gossypii cycad 4 and M. sabulilitoris SNA2: microbes with the potential for plant growth promotion.</title>
        <authorList>
            <person name="Hirsch A.M."/>
            <person name="Humm E."/>
            <person name="Rubbi M."/>
            <person name="Del Vecchio G."/>
            <person name="Ha S.M."/>
            <person name="Pellegrini M."/>
            <person name="Gunsalus R.P."/>
        </authorList>
    </citation>
    <scope>NUCLEOTIDE SEQUENCE [LARGE SCALE GENOMIC DNA]</scope>
    <source>
        <strain evidence="5 6">SNA2</strain>
    </source>
</reference>
<feature type="domain" description="HTH araC/xylS-type" evidence="4">
    <location>
        <begin position="198"/>
        <end position="296"/>
    </location>
</feature>
<evidence type="ECO:0000259" key="4">
    <source>
        <dbReference type="PROSITE" id="PS01124"/>
    </source>
</evidence>
<dbReference type="InterPro" id="IPR009057">
    <property type="entry name" value="Homeodomain-like_sf"/>
</dbReference>
<evidence type="ECO:0000256" key="1">
    <source>
        <dbReference type="ARBA" id="ARBA00023015"/>
    </source>
</evidence>
<proteinExistence type="predicted"/>
<dbReference type="PROSITE" id="PS00041">
    <property type="entry name" value="HTH_ARAC_FAMILY_1"/>
    <property type="match status" value="1"/>
</dbReference>
<evidence type="ECO:0000313" key="5">
    <source>
        <dbReference type="EMBL" id="WPU92936.1"/>
    </source>
</evidence>
<dbReference type="Gene3D" id="1.10.10.60">
    <property type="entry name" value="Homeodomain-like"/>
    <property type="match status" value="2"/>
</dbReference>
<dbReference type="PANTHER" id="PTHR43280">
    <property type="entry name" value="ARAC-FAMILY TRANSCRIPTIONAL REGULATOR"/>
    <property type="match status" value="1"/>
</dbReference>
<protein>
    <submittedName>
        <fullName evidence="5">AraC family transcriptional regulator</fullName>
    </submittedName>
</protein>
<dbReference type="SMART" id="SM00342">
    <property type="entry name" value="HTH_ARAC"/>
    <property type="match status" value="1"/>
</dbReference>
<dbReference type="InterPro" id="IPR018060">
    <property type="entry name" value="HTH_AraC"/>
</dbReference>
<evidence type="ECO:0000313" key="6">
    <source>
        <dbReference type="Proteomes" id="UP001324380"/>
    </source>
</evidence>
<sequence>MAKNTTLRRREGFDGQKLIVLPKKIITNFLSKDPVTKQIYITDIGYYPKAQHHYAERPNGINQNIIIYCTEGYGWLEINKKKVEVSPSQFIAIPANTPHKYAANMDKPWTIYWIHFKGETATFIIDLILKNSENYKPYLSYNEDRIKLFEDICYNLEKGYSGDTLRYVNMIFSHFLSSLIYEDKFNHLEDNIENDVVEKTINFMQDNINKVLRLDDLSGFAKLSTSHFSAIFRTKTGYAPIEYFNQLKVQKACQYISFTTMSIKNIAISLGIEDQYYFSRMFTKLMGSSPNEYRKKIRADGKG</sequence>
<evidence type="ECO:0000256" key="2">
    <source>
        <dbReference type="ARBA" id="ARBA00023125"/>
    </source>
</evidence>
<dbReference type="InterPro" id="IPR037923">
    <property type="entry name" value="HTH-like"/>
</dbReference>
<keyword evidence="3" id="KW-0804">Transcription</keyword>
<gene>
    <name evidence="5" type="ORF">SNE25_26795</name>
</gene>
<dbReference type="Pfam" id="PF12833">
    <property type="entry name" value="HTH_18"/>
    <property type="match status" value="1"/>
</dbReference>
<dbReference type="RefSeq" id="WP_321562094.1">
    <property type="nucleotide sequence ID" value="NZ_CP139558.1"/>
</dbReference>